<dbReference type="GO" id="GO:0043531">
    <property type="term" value="F:ADP binding"/>
    <property type="evidence" value="ECO:0007669"/>
    <property type="project" value="InterPro"/>
</dbReference>
<dbReference type="PANTHER" id="PTHR23155">
    <property type="entry name" value="DISEASE RESISTANCE PROTEIN RP"/>
    <property type="match status" value="1"/>
</dbReference>
<evidence type="ECO:0000259" key="3">
    <source>
        <dbReference type="Pfam" id="PF23559"/>
    </source>
</evidence>
<dbReference type="GO" id="GO:0009626">
    <property type="term" value="P:plant-type hypersensitive response"/>
    <property type="evidence" value="ECO:0007669"/>
    <property type="project" value="UniProtKB-ARBA"/>
</dbReference>
<keyword evidence="6" id="KW-1185">Reference proteome</keyword>
<evidence type="ECO:0008006" key="7">
    <source>
        <dbReference type="Google" id="ProtNLM"/>
    </source>
</evidence>
<evidence type="ECO:0000256" key="2">
    <source>
        <dbReference type="ARBA" id="ARBA00022821"/>
    </source>
</evidence>
<dbReference type="AlphaFoldDB" id="A0AAQ3WI05"/>
<dbReference type="InterPro" id="IPR044974">
    <property type="entry name" value="Disease_R_plants"/>
</dbReference>
<dbReference type="Gene3D" id="1.10.10.10">
    <property type="entry name" value="Winged helix-like DNA-binding domain superfamily/Winged helix DNA-binding domain"/>
    <property type="match status" value="1"/>
</dbReference>
<dbReference type="Gene3D" id="3.80.10.10">
    <property type="entry name" value="Ribonuclease Inhibitor"/>
    <property type="match status" value="1"/>
</dbReference>
<dbReference type="PANTHER" id="PTHR23155:SF1005">
    <property type="entry name" value="OS07G0197300 PROTEIN"/>
    <property type="match status" value="1"/>
</dbReference>
<sequence length="613" mass="70963">MEPIKSEDSKKLFVSRVFGSVDATYPSEFEEVMVDILKKCGGLPLAIVSIASVLAGYRSLGSKAKWDTVSRSIGSQMESHPTLERMKHIVTLSYNDLPHELKACMMYLSNFPEDYAIRKERLLNRWMAEGLVHHKRGLTMWEVAESYLDELLSRNMIEEAGHVEGFEWREQTYRMHDLLLEVMVSKSLEANFVSLHGGQYGRMLHDKIRRLSIHGNVNDAESLTKRKPKDQRCEDDLDLQHVRSLSMFHLHKHNLLNQLSSFTLLRVLDLEDCKGVTNKHVRYAFTLYLLRFLSLKGTNVSKVPRQVEKLEHLQTLDLSYTLLVGLPETVTRLEKLERLYFSNKDNYWDTMWTMPQGLQKMKALCWLCRVYLGNDPQVARELGELEQLENLDLSVDDGKPIDKDVIKELALSLSMMHSLRKLYIGHKTSDDGSSKILNFLHHLPTPPQLLQHLRITGDMDGLPSWIGSLTHLVTFTMHDTTITDDELFGVLCKLPNLKTLYVYWICYRGRDDLIARSSHKFPVLKDLILGGYLPKVLRFEEGSMTTLETIQLDFDYNSADVKERSIIGIEKLTNLKKVTLDRYNYNPELLEQLKDERDRRSRSNPFQIIVKYI</sequence>
<dbReference type="Pfam" id="PF23598">
    <property type="entry name" value="LRR_14"/>
    <property type="match status" value="1"/>
</dbReference>
<dbReference type="InterPro" id="IPR027417">
    <property type="entry name" value="P-loop_NTPase"/>
</dbReference>
<dbReference type="Proteomes" id="UP001341281">
    <property type="component" value="Chromosome 03"/>
</dbReference>
<feature type="domain" description="Disease resistance R13L4/SHOC-2-like LRR" evidence="4">
    <location>
        <begin position="241"/>
        <end position="582"/>
    </location>
</feature>
<evidence type="ECO:0000259" key="4">
    <source>
        <dbReference type="Pfam" id="PF23598"/>
    </source>
</evidence>
<dbReference type="SUPFAM" id="SSF52058">
    <property type="entry name" value="L domain-like"/>
    <property type="match status" value="1"/>
</dbReference>
<dbReference type="InterPro" id="IPR055414">
    <property type="entry name" value="LRR_R13L4/SHOC2-like"/>
</dbReference>
<organism evidence="5 6">
    <name type="scientific">Paspalum notatum var. saurae</name>
    <dbReference type="NCBI Taxonomy" id="547442"/>
    <lineage>
        <taxon>Eukaryota</taxon>
        <taxon>Viridiplantae</taxon>
        <taxon>Streptophyta</taxon>
        <taxon>Embryophyta</taxon>
        <taxon>Tracheophyta</taxon>
        <taxon>Spermatophyta</taxon>
        <taxon>Magnoliopsida</taxon>
        <taxon>Liliopsida</taxon>
        <taxon>Poales</taxon>
        <taxon>Poaceae</taxon>
        <taxon>PACMAD clade</taxon>
        <taxon>Panicoideae</taxon>
        <taxon>Andropogonodae</taxon>
        <taxon>Paspaleae</taxon>
        <taxon>Paspalinae</taxon>
        <taxon>Paspalum</taxon>
    </lineage>
</organism>
<dbReference type="Gene3D" id="1.10.8.430">
    <property type="entry name" value="Helical domain of apoptotic protease-activating factors"/>
    <property type="match status" value="1"/>
</dbReference>
<feature type="domain" description="Disease resistance protein winged helix" evidence="3">
    <location>
        <begin position="111"/>
        <end position="181"/>
    </location>
</feature>
<dbReference type="GO" id="GO:0042742">
    <property type="term" value="P:defense response to bacterium"/>
    <property type="evidence" value="ECO:0007669"/>
    <property type="project" value="UniProtKB-ARBA"/>
</dbReference>
<accession>A0AAQ3WI05</accession>
<dbReference type="InterPro" id="IPR036388">
    <property type="entry name" value="WH-like_DNA-bd_sf"/>
</dbReference>
<dbReference type="FunFam" id="1.10.10.10:FF:000322">
    <property type="entry name" value="Probable disease resistance protein At1g63360"/>
    <property type="match status" value="1"/>
</dbReference>
<keyword evidence="2" id="KW-0611">Plant defense</keyword>
<dbReference type="InterPro" id="IPR032675">
    <property type="entry name" value="LRR_dom_sf"/>
</dbReference>
<evidence type="ECO:0000313" key="6">
    <source>
        <dbReference type="Proteomes" id="UP001341281"/>
    </source>
</evidence>
<keyword evidence="1" id="KW-0677">Repeat</keyword>
<name>A0AAQ3WI05_PASNO</name>
<evidence type="ECO:0000313" key="5">
    <source>
        <dbReference type="EMBL" id="WVZ62128.1"/>
    </source>
</evidence>
<dbReference type="Pfam" id="PF23559">
    <property type="entry name" value="WHD_DRP"/>
    <property type="match status" value="1"/>
</dbReference>
<proteinExistence type="predicted"/>
<reference evidence="5 6" key="1">
    <citation type="submission" date="2024-02" db="EMBL/GenBank/DDBJ databases">
        <title>High-quality chromosome-scale genome assembly of Pensacola bahiagrass (Paspalum notatum Flugge var. saurae).</title>
        <authorList>
            <person name="Vega J.M."/>
            <person name="Podio M."/>
            <person name="Orjuela J."/>
            <person name="Siena L.A."/>
            <person name="Pessino S.C."/>
            <person name="Combes M.C."/>
            <person name="Mariac C."/>
            <person name="Albertini E."/>
            <person name="Pupilli F."/>
            <person name="Ortiz J.P.A."/>
            <person name="Leblanc O."/>
        </authorList>
    </citation>
    <scope>NUCLEOTIDE SEQUENCE [LARGE SCALE GENOMIC DNA]</scope>
    <source>
        <strain evidence="5">R1</strain>
        <tissue evidence="5">Leaf</tissue>
    </source>
</reference>
<dbReference type="InterPro" id="IPR058922">
    <property type="entry name" value="WHD_DRP"/>
</dbReference>
<dbReference type="SUPFAM" id="SSF52540">
    <property type="entry name" value="P-loop containing nucleoside triphosphate hydrolases"/>
    <property type="match status" value="1"/>
</dbReference>
<evidence type="ECO:0000256" key="1">
    <source>
        <dbReference type="ARBA" id="ARBA00022737"/>
    </source>
</evidence>
<protein>
    <recommendedName>
        <fullName evidence="7">NB-ARC domain-containing protein</fullName>
    </recommendedName>
</protein>
<gene>
    <name evidence="5" type="ORF">U9M48_011910</name>
</gene>
<dbReference type="EMBL" id="CP144747">
    <property type="protein sequence ID" value="WVZ62128.1"/>
    <property type="molecule type" value="Genomic_DNA"/>
</dbReference>
<dbReference type="InterPro" id="IPR042197">
    <property type="entry name" value="Apaf_helical"/>
</dbReference>
<dbReference type="GO" id="GO:0002758">
    <property type="term" value="P:innate immune response-activating signaling pathway"/>
    <property type="evidence" value="ECO:0007669"/>
    <property type="project" value="UniProtKB-ARBA"/>
</dbReference>